<feature type="compositionally biased region" description="Low complexity" evidence="1">
    <location>
        <begin position="353"/>
        <end position="374"/>
    </location>
</feature>
<protein>
    <submittedName>
        <fullName evidence="2">Uncharacterized protein</fullName>
    </submittedName>
</protein>
<gene>
    <name evidence="2" type="ORF">FHS81_001166</name>
</gene>
<dbReference type="EMBL" id="JACICC010000002">
    <property type="protein sequence ID" value="MBB3809096.1"/>
    <property type="molecule type" value="Genomic_DNA"/>
</dbReference>
<proteinExistence type="predicted"/>
<organism evidence="2 3">
    <name type="scientific">Pseudochelatococcus contaminans</name>
    <dbReference type="NCBI Taxonomy" id="1538103"/>
    <lineage>
        <taxon>Bacteria</taxon>
        <taxon>Pseudomonadati</taxon>
        <taxon>Pseudomonadota</taxon>
        <taxon>Alphaproteobacteria</taxon>
        <taxon>Hyphomicrobiales</taxon>
        <taxon>Chelatococcaceae</taxon>
        <taxon>Pseudochelatococcus</taxon>
    </lineage>
</organism>
<feature type="region of interest" description="Disordered" evidence="1">
    <location>
        <begin position="319"/>
        <end position="433"/>
    </location>
</feature>
<dbReference type="Proteomes" id="UP000537592">
    <property type="component" value="Unassembled WGS sequence"/>
</dbReference>
<comment type="caution">
    <text evidence="2">The sequence shown here is derived from an EMBL/GenBank/DDBJ whole genome shotgun (WGS) entry which is preliminary data.</text>
</comment>
<dbReference type="AlphaFoldDB" id="A0A7W5Z2V0"/>
<keyword evidence="3" id="KW-1185">Reference proteome</keyword>
<name>A0A7W5Z2V0_9HYPH</name>
<evidence type="ECO:0000313" key="3">
    <source>
        <dbReference type="Proteomes" id="UP000537592"/>
    </source>
</evidence>
<feature type="compositionally biased region" description="Polar residues" evidence="1">
    <location>
        <begin position="325"/>
        <end position="338"/>
    </location>
</feature>
<accession>A0A7W5Z2V0</accession>
<sequence length="534" mass="56233">MVVSNVISLFQPRVLNRDWNNQELAEFYRVESALIAVGFHVDTDRGLSDEGDPWFVFVDAATDNVIVHCARCDGAYLIASPAFDSVLRGFDFRSLVEGFLERQPMVLPKADTPEKKSNIRLHPSVLLVALVATAFFKLSSTETEAATIDAASLDDGDTDARTNRDQLKAAKTDLEIDRQQALVVLAAVAVVTGELKLPANDAWPTLALFPEDDAALSVSRAGEASLVVLPAAHEQAAQHASDAAAVASGDVAGAAITTYTAGRAITDLLSANTDEGTVIDIATFKLLDHATGNSSAARNETSNPHPYNPASDAFTAKKHAASVLTDGSNSEITNSSAGSDGAGDKDLSAVTPADTRSTSADADNSSSSTSLTASIKMSVTPAMPARSATSATVAPSSDEKGPDTTELSHAPEETQQETAPVETDEESVQEDPVEPIDIDVSAILSAVAPRLNVSASRVTYSENVQAFDDSARDLIGDFVRQEGGISTFRNGTDIVLYDSSITASASKTVNLVTWSFEDGSSISLIGVFDYDHMA</sequence>
<reference evidence="2 3" key="1">
    <citation type="submission" date="2020-08" db="EMBL/GenBank/DDBJ databases">
        <title>Genomic Encyclopedia of Type Strains, Phase IV (KMG-IV): sequencing the most valuable type-strain genomes for metagenomic binning, comparative biology and taxonomic classification.</title>
        <authorList>
            <person name="Goeker M."/>
        </authorList>
    </citation>
    <scope>NUCLEOTIDE SEQUENCE [LARGE SCALE GENOMIC DNA]</scope>
    <source>
        <strain evidence="2 3">DSM 28760</strain>
    </source>
</reference>
<evidence type="ECO:0000313" key="2">
    <source>
        <dbReference type="EMBL" id="MBB3809096.1"/>
    </source>
</evidence>
<feature type="compositionally biased region" description="Acidic residues" evidence="1">
    <location>
        <begin position="422"/>
        <end position="433"/>
    </location>
</feature>
<dbReference type="RefSeq" id="WP_183751082.1">
    <property type="nucleotide sequence ID" value="NZ_JACICC010000002.1"/>
</dbReference>
<evidence type="ECO:0000256" key="1">
    <source>
        <dbReference type="SAM" id="MobiDB-lite"/>
    </source>
</evidence>